<dbReference type="InterPro" id="IPR001650">
    <property type="entry name" value="Helicase_C-like"/>
</dbReference>
<dbReference type="Gene3D" id="3.90.1150.50">
    <property type="entry name" value="Transcription-repair-coupling factor, D7 domain"/>
    <property type="match status" value="1"/>
</dbReference>
<dbReference type="EC" id="3.6.4.-" evidence="13"/>
<evidence type="ECO:0000256" key="2">
    <source>
        <dbReference type="ARBA" id="ARBA00022490"/>
    </source>
</evidence>
<evidence type="ECO:0000256" key="4">
    <source>
        <dbReference type="ARBA" id="ARBA00022763"/>
    </source>
</evidence>
<dbReference type="Pfam" id="PF00271">
    <property type="entry name" value="Helicase_C"/>
    <property type="match status" value="1"/>
</dbReference>
<evidence type="ECO:0000256" key="8">
    <source>
        <dbReference type="ARBA" id="ARBA00023125"/>
    </source>
</evidence>
<dbReference type="Gene3D" id="3.30.2060.10">
    <property type="entry name" value="Penicillin-binding protein 1b domain"/>
    <property type="match status" value="1"/>
</dbReference>
<dbReference type="InterPro" id="IPR027417">
    <property type="entry name" value="P-loop_NTPase"/>
</dbReference>
<comment type="subcellular location">
    <subcellularLocation>
        <location evidence="1 13">Cytoplasm</location>
    </subcellularLocation>
</comment>
<dbReference type="FunFam" id="3.40.50.300:FF:000546">
    <property type="entry name" value="Transcription-repair-coupling factor"/>
    <property type="match status" value="1"/>
</dbReference>
<dbReference type="Gene3D" id="3.40.50.11180">
    <property type="match status" value="1"/>
</dbReference>
<gene>
    <name evidence="13 16" type="primary">mfd</name>
    <name evidence="16" type="ORF">LKD31_12700</name>
</gene>
<dbReference type="SMART" id="SM00490">
    <property type="entry name" value="HELICc"/>
    <property type="match status" value="1"/>
</dbReference>
<evidence type="ECO:0000256" key="7">
    <source>
        <dbReference type="ARBA" id="ARBA00022840"/>
    </source>
</evidence>
<comment type="similarity">
    <text evidence="11 13">In the C-terminal section; belongs to the helicase family. RecG subfamily.</text>
</comment>
<dbReference type="EMBL" id="JAJEQC010000018">
    <property type="protein sequence ID" value="MCC2137855.1"/>
    <property type="molecule type" value="Genomic_DNA"/>
</dbReference>
<evidence type="ECO:0000256" key="6">
    <source>
        <dbReference type="ARBA" id="ARBA00022806"/>
    </source>
</evidence>
<dbReference type="InterPro" id="IPR014001">
    <property type="entry name" value="Helicase_ATP-bd"/>
</dbReference>
<evidence type="ECO:0000256" key="13">
    <source>
        <dbReference type="HAMAP-Rule" id="MF_00969"/>
    </source>
</evidence>
<dbReference type="GO" id="GO:0006355">
    <property type="term" value="P:regulation of DNA-templated transcription"/>
    <property type="evidence" value="ECO:0007669"/>
    <property type="project" value="UniProtKB-UniRule"/>
</dbReference>
<dbReference type="PROSITE" id="PS51192">
    <property type="entry name" value="HELICASE_ATP_BIND_1"/>
    <property type="match status" value="1"/>
</dbReference>
<evidence type="ECO:0000256" key="12">
    <source>
        <dbReference type="ARBA" id="ARBA00070128"/>
    </source>
</evidence>
<keyword evidence="3 13" id="KW-0547">Nucleotide-binding</keyword>
<keyword evidence="9 13" id="KW-0234">DNA repair</keyword>
<evidence type="ECO:0000256" key="3">
    <source>
        <dbReference type="ARBA" id="ARBA00022741"/>
    </source>
</evidence>
<dbReference type="SUPFAM" id="SSF141259">
    <property type="entry name" value="CarD-like"/>
    <property type="match status" value="1"/>
</dbReference>
<keyword evidence="4 13" id="KW-0227">DNA damage</keyword>
<name>A0AAE3DI28_9FIRM</name>
<dbReference type="GO" id="GO:0005737">
    <property type="term" value="C:cytoplasm"/>
    <property type="evidence" value="ECO:0007669"/>
    <property type="project" value="UniProtKB-SubCell"/>
</dbReference>
<protein>
    <recommendedName>
        <fullName evidence="12 13">Transcription-repair-coupling factor</fullName>
        <shortName evidence="13">TRCF</shortName>
        <ecNumber evidence="13">3.6.4.-</ecNumber>
    </recommendedName>
</protein>
<keyword evidence="5 13" id="KW-0378">Hydrolase</keyword>
<keyword evidence="8 13" id="KW-0238">DNA-binding</keyword>
<keyword evidence="7 13" id="KW-0067">ATP-binding</keyword>
<evidence type="ECO:0000313" key="17">
    <source>
        <dbReference type="Proteomes" id="UP001199424"/>
    </source>
</evidence>
<dbReference type="PANTHER" id="PTHR47964:SF1">
    <property type="entry name" value="ATP-DEPENDENT DNA HELICASE HOMOLOG RECG, CHLOROPLASTIC"/>
    <property type="match status" value="1"/>
</dbReference>
<dbReference type="InterPro" id="IPR011545">
    <property type="entry name" value="DEAD/DEAH_box_helicase_dom"/>
</dbReference>
<dbReference type="Pfam" id="PF17757">
    <property type="entry name" value="UvrB_inter"/>
    <property type="match status" value="1"/>
</dbReference>
<dbReference type="InterPro" id="IPR036101">
    <property type="entry name" value="CarD-like/TRCF_RID_sf"/>
</dbReference>
<evidence type="ECO:0000259" key="15">
    <source>
        <dbReference type="PROSITE" id="PS51194"/>
    </source>
</evidence>
<dbReference type="SUPFAM" id="SSF52540">
    <property type="entry name" value="P-loop containing nucleoside triphosphate hydrolases"/>
    <property type="match status" value="4"/>
</dbReference>
<keyword evidence="17" id="KW-1185">Reference proteome</keyword>
<feature type="domain" description="Helicase ATP-binding" evidence="14">
    <location>
        <begin position="630"/>
        <end position="791"/>
    </location>
</feature>
<dbReference type="RefSeq" id="WP_373367790.1">
    <property type="nucleotide sequence ID" value="NZ_JAJJOY010000002.1"/>
</dbReference>
<dbReference type="SMART" id="SM00487">
    <property type="entry name" value="DEXDc"/>
    <property type="match status" value="1"/>
</dbReference>
<dbReference type="CDD" id="cd17991">
    <property type="entry name" value="DEXHc_TRCF"/>
    <property type="match status" value="1"/>
</dbReference>
<dbReference type="SUPFAM" id="SSF143517">
    <property type="entry name" value="TRCF domain-like"/>
    <property type="match status" value="1"/>
</dbReference>
<dbReference type="Pfam" id="PF03461">
    <property type="entry name" value="TRCF"/>
    <property type="match status" value="1"/>
</dbReference>
<comment type="similarity">
    <text evidence="10 13">In the N-terminal section; belongs to the UvrB family.</text>
</comment>
<dbReference type="GO" id="GO:0003684">
    <property type="term" value="F:damaged DNA binding"/>
    <property type="evidence" value="ECO:0007669"/>
    <property type="project" value="InterPro"/>
</dbReference>
<proteinExistence type="inferred from homology"/>
<dbReference type="Proteomes" id="UP001199424">
    <property type="component" value="Unassembled WGS sequence"/>
</dbReference>
<evidence type="ECO:0000256" key="11">
    <source>
        <dbReference type="ARBA" id="ARBA00061399"/>
    </source>
</evidence>
<dbReference type="Pfam" id="PF00270">
    <property type="entry name" value="DEAD"/>
    <property type="match status" value="1"/>
</dbReference>
<organism evidence="16 17">
    <name type="scientific">Hominenteromicrobium mulieris</name>
    <dbReference type="NCBI Taxonomy" id="2885357"/>
    <lineage>
        <taxon>Bacteria</taxon>
        <taxon>Bacillati</taxon>
        <taxon>Bacillota</taxon>
        <taxon>Clostridia</taxon>
        <taxon>Eubacteriales</taxon>
        <taxon>Oscillospiraceae</taxon>
        <taxon>Hominenteromicrobium</taxon>
    </lineage>
</organism>
<evidence type="ECO:0000256" key="9">
    <source>
        <dbReference type="ARBA" id="ARBA00023204"/>
    </source>
</evidence>
<evidence type="ECO:0000256" key="5">
    <source>
        <dbReference type="ARBA" id="ARBA00022801"/>
    </source>
</evidence>
<dbReference type="InterPro" id="IPR047112">
    <property type="entry name" value="RecG/Mfd"/>
</dbReference>
<keyword evidence="6" id="KW-0347">Helicase</keyword>
<evidence type="ECO:0000259" key="14">
    <source>
        <dbReference type="PROSITE" id="PS51192"/>
    </source>
</evidence>
<dbReference type="InterPro" id="IPR037235">
    <property type="entry name" value="TRCF-like_C_D7"/>
</dbReference>
<feature type="domain" description="Helicase C-terminal" evidence="15">
    <location>
        <begin position="812"/>
        <end position="966"/>
    </location>
</feature>
<dbReference type="HAMAP" id="MF_00969">
    <property type="entry name" value="TRCF"/>
    <property type="match status" value="1"/>
</dbReference>
<dbReference type="Gene3D" id="3.40.50.300">
    <property type="entry name" value="P-loop containing nucleotide triphosphate hydrolases"/>
    <property type="match status" value="2"/>
</dbReference>
<dbReference type="GO" id="GO:0003678">
    <property type="term" value="F:DNA helicase activity"/>
    <property type="evidence" value="ECO:0007669"/>
    <property type="project" value="TreeGrafter"/>
</dbReference>
<dbReference type="GO" id="GO:0005524">
    <property type="term" value="F:ATP binding"/>
    <property type="evidence" value="ECO:0007669"/>
    <property type="project" value="UniProtKB-UniRule"/>
</dbReference>
<dbReference type="PROSITE" id="PS51194">
    <property type="entry name" value="HELICASE_CTER"/>
    <property type="match status" value="1"/>
</dbReference>
<dbReference type="GO" id="GO:0000716">
    <property type="term" value="P:transcription-coupled nucleotide-excision repair, DNA damage recognition"/>
    <property type="evidence" value="ECO:0007669"/>
    <property type="project" value="UniProtKB-UniRule"/>
</dbReference>
<dbReference type="InterPro" id="IPR004576">
    <property type="entry name" value="Mfd"/>
</dbReference>
<dbReference type="PANTHER" id="PTHR47964">
    <property type="entry name" value="ATP-DEPENDENT DNA HELICASE HOMOLOG RECG, CHLOROPLASTIC"/>
    <property type="match status" value="1"/>
</dbReference>
<dbReference type="Pfam" id="PF02559">
    <property type="entry name" value="CarD_TRCF_RID"/>
    <property type="match status" value="1"/>
</dbReference>
<sequence>MNFLNDALGRVPEYRAIENAVRQRKTPVAVTGLASIHKANILHTLLSAMSKKALFIAGDEAEATRMLEDLNAMGVTSAFYPLRDFSLRDTEGSSHEYERQRIEALTLLQTGQCTCIVTTIDAALQYVLPPKKLKERTVKLSAGQEISVDEIVRALVRCGYVRADQIDGTGQFARRGGIVDFYSPGGKAPVRVEFWGDEIDTISYFDAETQRRTDQITEVTISPAVEVVPDSMSILAKKLEAHAKTLRGKAAPAAKEVLLREADKLKNDLHIGCMDKYYTFVYETVATLFDYFDTDALLVFSEGSKLKERMRTTLWQWGEDVRGLLAEGVLCRGLDMYTETYEYALKRAEDTASVYMDAFARGSYDTPTKALVNMTVRQLSVWGGSTQLLAEDLTAALHNRHACAVLAGTERAAMNVAADLKAAGLPAGYFESLSAITPGTVAVVAGTLSAGFEYPNAKFTLITHGRMSAGSQPKAKKKDKNSKAVYSLAELTPGDYVVHATHGIGIFEGIHKIDMQGITKDYIKLRYAKNDTLYVPVTQLDLVAKYIGPREDSGVKLHRLGGTEWQKSKARVRAAVKDIAKELIVLYAQRMKQKGFAFPEDNEWQHDFEAHFEYNETDDQLRCINEIKNDMEREAPMDRLLCGDVGFGKTEVALRAAFKCITAGKQCAILVPTTILAWQHYQTVLKRMEGFPVDVELLSRFRTPRQQDEILRKLRRGSIDLIVGTHRLVSKDVQFKDLGLVIIDEEQRFGVQQKERLKDVCKSADILTLSATPIPRTLNMALSGIRDMSVIEEAPHDRHPVQTYVMEYDPGVISDAIKKELRRGGQVYYLHNDVASIERVAAGIRERVPEARIGIGHGKMSEQELSEVWRRLMEHEIDVLVCTTIIETGVDVPNANTLIIDNADRMGLSQLHQLRGRVGRSTRRAYAYFTFTRGKVLSEISQKRLAAIREFTEFGSGFKIAMRDLEIRGAGNILGGEQHGHMESVGYDMYLKLLNEAVAMMKGEAPENPVEECTVDMQVQAHIPESYIDSTALRLDVYRRIADIKTYEDSSDVVDELIDRFGEPPESVYGLIDIALLRNRATQLGITEVKQQANALLLYKDKFDMERVKRLIQGMPNKVMLSAGSRPYISVALGGKAPLTVLEDVLKVLCGDEDAKAPKPATK</sequence>
<evidence type="ECO:0000256" key="10">
    <source>
        <dbReference type="ARBA" id="ARBA00061104"/>
    </source>
</evidence>
<dbReference type="GO" id="GO:0016787">
    <property type="term" value="F:hydrolase activity"/>
    <property type="evidence" value="ECO:0007669"/>
    <property type="project" value="UniProtKB-KW"/>
</dbReference>
<dbReference type="SMART" id="SM01058">
    <property type="entry name" value="CarD_TRCF"/>
    <property type="match status" value="1"/>
</dbReference>
<evidence type="ECO:0000313" key="16">
    <source>
        <dbReference type="EMBL" id="MCC2137855.1"/>
    </source>
</evidence>
<dbReference type="Gene3D" id="2.40.10.170">
    <property type="match status" value="1"/>
</dbReference>
<dbReference type="AlphaFoldDB" id="A0AAE3DI28"/>
<comment type="function">
    <text evidence="13">Couples transcription and DNA repair by recognizing RNA polymerase (RNAP) stalled at DNA lesions. Mediates ATP-dependent release of RNAP and its truncated transcript from the DNA, and recruitment of nucleotide excision repair machinery to the damaged site.</text>
</comment>
<dbReference type="InterPro" id="IPR005118">
    <property type="entry name" value="TRCF_C"/>
</dbReference>
<dbReference type="InterPro" id="IPR003711">
    <property type="entry name" value="CarD-like/TRCF_RID"/>
</dbReference>
<evidence type="ECO:0000256" key="1">
    <source>
        <dbReference type="ARBA" id="ARBA00004496"/>
    </source>
</evidence>
<dbReference type="InterPro" id="IPR041471">
    <property type="entry name" value="UvrB_inter"/>
</dbReference>
<reference evidence="16" key="1">
    <citation type="submission" date="2021-10" db="EMBL/GenBank/DDBJ databases">
        <title>Anaerobic single-cell dispensing facilitates the cultivation of human gut bacteria.</title>
        <authorList>
            <person name="Afrizal A."/>
        </authorList>
    </citation>
    <scope>NUCLEOTIDE SEQUENCE</scope>
    <source>
        <strain evidence="16">CLA-AA-H250</strain>
    </source>
</reference>
<keyword evidence="2 13" id="KW-0963">Cytoplasm</keyword>
<dbReference type="SMART" id="SM00982">
    <property type="entry name" value="TRCF"/>
    <property type="match status" value="1"/>
</dbReference>
<dbReference type="NCBIfam" id="TIGR00580">
    <property type="entry name" value="mfd"/>
    <property type="match status" value="1"/>
</dbReference>
<comment type="caution">
    <text evidence="16">The sequence shown here is derived from an EMBL/GenBank/DDBJ whole genome shotgun (WGS) entry which is preliminary data.</text>
</comment>
<accession>A0AAE3DI28</accession>